<reference evidence="1 2" key="2">
    <citation type="submission" date="2019-08" db="EMBL/GenBank/DDBJ databases">
        <authorList>
            <person name="Henke P."/>
        </authorList>
    </citation>
    <scope>NUCLEOTIDE SEQUENCE [LARGE SCALE GENOMIC DNA]</scope>
    <source>
        <strain evidence="1">Phe10_nw2017</strain>
    </source>
</reference>
<dbReference type="Proteomes" id="UP000321083">
    <property type="component" value="Unassembled WGS sequence"/>
</dbReference>
<proteinExistence type="predicted"/>
<comment type="caution">
    <text evidence="1">The sequence shown here is derived from an EMBL/GenBank/DDBJ whole genome shotgun (WGS) entry which is preliminary data.</text>
</comment>
<name>A0A5C6M460_9PLAN</name>
<accession>A0A5C6M460</accession>
<evidence type="ECO:0000313" key="1">
    <source>
        <dbReference type="EMBL" id="TWW09077.1"/>
    </source>
</evidence>
<keyword evidence="2" id="KW-1185">Reference proteome</keyword>
<organism evidence="1 2">
    <name type="scientific">Planctomyces bekefii</name>
    <dbReference type="NCBI Taxonomy" id="1653850"/>
    <lineage>
        <taxon>Bacteria</taxon>
        <taxon>Pseudomonadati</taxon>
        <taxon>Planctomycetota</taxon>
        <taxon>Planctomycetia</taxon>
        <taxon>Planctomycetales</taxon>
        <taxon>Planctomycetaceae</taxon>
        <taxon>Planctomyces</taxon>
    </lineage>
</organism>
<gene>
    <name evidence="1" type="ORF">E3A20_17960</name>
</gene>
<sequence length="76" mass="8621">MPNPPEWQKWEKSTGNTIGQAQEKMGISDLMFLAYHAHKREAAGKTVKAYEVWCETVTDVIVGDALPKKPPRRKPK</sequence>
<reference evidence="1 2" key="1">
    <citation type="submission" date="2019-08" db="EMBL/GenBank/DDBJ databases">
        <title>100 year-old enigma solved: identification of Planctomyces bekefii, the type genus and species of the phylum Planctomycetes.</title>
        <authorList>
            <person name="Svetlana D.N."/>
            <person name="Overmann J."/>
        </authorList>
    </citation>
    <scope>NUCLEOTIDE SEQUENCE [LARGE SCALE GENOMIC DNA]</scope>
    <source>
        <strain evidence="1">Phe10_nw2017</strain>
    </source>
</reference>
<evidence type="ECO:0000313" key="2">
    <source>
        <dbReference type="Proteomes" id="UP000321083"/>
    </source>
</evidence>
<dbReference type="AlphaFoldDB" id="A0A5C6M460"/>
<dbReference type="EMBL" id="SRHE01000398">
    <property type="protein sequence ID" value="TWW09077.1"/>
    <property type="molecule type" value="Genomic_DNA"/>
</dbReference>
<protein>
    <submittedName>
        <fullName evidence="1">Uncharacterized protein</fullName>
    </submittedName>
</protein>